<dbReference type="eggNOG" id="COG1538">
    <property type="taxonomic scope" value="Bacteria"/>
</dbReference>
<gene>
    <name evidence="4" type="ordered locus">Desac_2343</name>
</gene>
<feature type="region of interest" description="Disordered" evidence="3">
    <location>
        <begin position="504"/>
        <end position="527"/>
    </location>
</feature>
<keyword evidence="2 4" id="KW-0449">Lipoprotein</keyword>
<dbReference type="OrthoDB" id="9783163at2"/>
<evidence type="ECO:0000313" key="5">
    <source>
        <dbReference type="Proteomes" id="UP000000483"/>
    </source>
</evidence>
<dbReference type="Proteomes" id="UP000000483">
    <property type="component" value="Chromosome"/>
</dbReference>
<dbReference type="InterPro" id="IPR010131">
    <property type="entry name" value="MdtP/NodT-like"/>
</dbReference>
<comment type="similarity">
    <text evidence="1 2">Belongs to the outer membrane factor (OMF) (TC 1.B.17) family.</text>
</comment>
<name>F2NFP6_DESAR</name>
<dbReference type="NCBIfam" id="TIGR01845">
    <property type="entry name" value="outer_NodT"/>
    <property type="match status" value="1"/>
</dbReference>
<dbReference type="AlphaFoldDB" id="F2NFP6"/>
<evidence type="ECO:0000256" key="2">
    <source>
        <dbReference type="RuleBase" id="RU362097"/>
    </source>
</evidence>
<dbReference type="EMBL" id="CP002629">
    <property type="protein sequence ID" value="AEB10165.1"/>
    <property type="molecule type" value="Genomic_DNA"/>
</dbReference>
<keyword evidence="2" id="KW-0564">Palmitate</keyword>
<accession>F2NFP6</accession>
<comment type="subcellular location">
    <subcellularLocation>
        <location evidence="2">Cell membrane</location>
        <topology evidence="2">Lipid-anchor</topology>
    </subcellularLocation>
</comment>
<dbReference type="Pfam" id="PF02321">
    <property type="entry name" value="OEP"/>
    <property type="match status" value="2"/>
</dbReference>
<evidence type="ECO:0000256" key="1">
    <source>
        <dbReference type="ARBA" id="ARBA00007613"/>
    </source>
</evidence>
<dbReference type="KEGG" id="dao:Desac_2343"/>
<dbReference type="RefSeq" id="WP_013707274.1">
    <property type="nucleotide sequence ID" value="NC_015388.1"/>
</dbReference>
<evidence type="ECO:0000256" key="3">
    <source>
        <dbReference type="SAM" id="MobiDB-lite"/>
    </source>
</evidence>
<dbReference type="Gene3D" id="1.20.1600.10">
    <property type="entry name" value="Outer membrane efflux proteins (OEP)"/>
    <property type="match status" value="1"/>
</dbReference>
<dbReference type="GO" id="GO:0005886">
    <property type="term" value="C:plasma membrane"/>
    <property type="evidence" value="ECO:0007669"/>
    <property type="project" value="UniProtKB-SubCell"/>
</dbReference>
<dbReference type="SUPFAM" id="SSF56954">
    <property type="entry name" value="Outer membrane efflux proteins (OEP)"/>
    <property type="match status" value="1"/>
</dbReference>
<keyword evidence="2" id="KW-0812">Transmembrane</keyword>
<proteinExistence type="inferred from homology"/>
<keyword evidence="2" id="KW-1134">Transmembrane beta strand</keyword>
<dbReference type="Gene3D" id="2.20.200.10">
    <property type="entry name" value="Outer membrane efflux proteins (OEP)"/>
    <property type="match status" value="1"/>
</dbReference>
<dbReference type="InterPro" id="IPR003423">
    <property type="entry name" value="OMP_efflux"/>
</dbReference>
<dbReference type="STRING" id="880072.Desac_2343"/>
<dbReference type="PANTHER" id="PTHR30203">
    <property type="entry name" value="OUTER MEMBRANE CATION EFFLUX PROTEIN"/>
    <property type="match status" value="1"/>
</dbReference>
<dbReference type="PROSITE" id="PS51257">
    <property type="entry name" value="PROKAR_LIPOPROTEIN"/>
    <property type="match status" value="1"/>
</dbReference>
<protein>
    <submittedName>
        <fullName evidence="4">RND efflux system, outer membrane lipoprotein, NodT family</fullName>
    </submittedName>
</protein>
<reference evidence="4 5" key="1">
    <citation type="journal article" date="2011" name="Stand. Genomic Sci.">
        <title>Complete genome sequence of the acetate-degrading sulfate reducer Desulfobacca acetoxidans type strain (ASRB2).</title>
        <authorList>
            <person name="Goker M."/>
            <person name="Teshima H."/>
            <person name="Lapidus A."/>
            <person name="Nolan M."/>
            <person name="Lucas S."/>
            <person name="Hammon N."/>
            <person name="Deshpande S."/>
            <person name="Cheng J.F."/>
            <person name="Tapia R."/>
            <person name="Han C."/>
            <person name="Goodwin L."/>
            <person name="Pitluck S."/>
            <person name="Huntemann M."/>
            <person name="Liolios K."/>
            <person name="Ivanova N."/>
            <person name="Pagani I."/>
            <person name="Mavromatis K."/>
            <person name="Ovchinikova G."/>
            <person name="Pati A."/>
            <person name="Chen A."/>
            <person name="Palaniappan K."/>
            <person name="Land M."/>
            <person name="Hauser L."/>
            <person name="Brambilla E.M."/>
            <person name="Rohde M."/>
            <person name="Spring S."/>
            <person name="Detter J.C."/>
            <person name="Woyke T."/>
            <person name="Bristow J."/>
            <person name="Eisen J.A."/>
            <person name="Markowitz V."/>
            <person name="Hugenholtz P."/>
            <person name="Kyrpides N.C."/>
            <person name="Klenk H.P."/>
        </authorList>
    </citation>
    <scope>NUCLEOTIDE SEQUENCE [LARGE SCALE GENOMIC DNA]</scope>
    <source>
        <strain evidence="5">ATCC 700848 / DSM 11109 / ASRB2</strain>
    </source>
</reference>
<keyword evidence="2" id="KW-0472">Membrane</keyword>
<dbReference type="GO" id="GO:0015562">
    <property type="term" value="F:efflux transmembrane transporter activity"/>
    <property type="evidence" value="ECO:0007669"/>
    <property type="project" value="InterPro"/>
</dbReference>
<sequence>MPVRRISGELCLVCALIAILAAGCTKVGPDYLTPPVQVTDNWLETDGRKITPVNEEHREWWRVFNDKALDRLIQQAYQDNLTLQQAGVRVLQAKAQLGIAIGELYPQTQQAVGSLEKNRLSAKGSTQGATALNYTTSKLGAEATWELDFWGKLRRTIESADANLQATVAGYDSVLVSLTAEVANTYIVLRTFEKRLDIARNNVQVQNESLEIARYRFEGGVTSMRDVEQALTVLGSTEATIPRLEALVRQAKNALSVLLGRPPMQLPELLPGYGTVPVPPPTVAVGIPADLLRRRPDLREAEWQAAAQCARIGVAKADLFPAFYLRGSFGFTAADVGNIALADMFQWRSREGFGGPSFRWNILNYGRITNLVRVQDARFQELLLAYQNLVLKAQQEVEDNLIAFLKTEDQAKFLGESTAAAERSLKLAMIQYREGMTDFTTVLTAQQNLLSQQDNLAIALGDIARSLVGIYRALGGGWQIREGQELVAAETQAAMARRTNWGRLLNTGGSDASGPGKPQKLVRPPQW</sequence>
<reference evidence="5" key="2">
    <citation type="submission" date="2011-03" db="EMBL/GenBank/DDBJ databases">
        <title>The complete genome of Desulfobacca acetoxidans DSM 11109.</title>
        <authorList>
            <consortium name="US DOE Joint Genome Institute (JGI-PGF)"/>
            <person name="Lucas S."/>
            <person name="Copeland A."/>
            <person name="Lapidus A."/>
            <person name="Bruce D."/>
            <person name="Goodwin L."/>
            <person name="Pitluck S."/>
            <person name="Peters L."/>
            <person name="Kyrpides N."/>
            <person name="Mavromatis K."/>
            <person name="Ivanova N."/>
            <person name="Ovchinnikova G."/>
            <person name="Teshima H."/>
            <person name="Detter J.C."/>
            <person name="Han C."/>
            <person name="Land M."/>
            <person name="Hauser L."/>
            <person name="Markowitz V."/>
            <person name="Cheng J.-F."/>
            <person name="Hugenholtz P."/>
            <person name="Woyke T."/>
            <person name="Wu D."/>
            <person name="Spring S."/>
            <person name="Schueler E."/>
            <person name="Brambilla E."/>
            <person name="Klenk H.-P."/>
            <person name="Eisen J.A."/>
        </authorList>
    </citation>
    <scope>NUCLEOTIDE SEQUENCE [LARGE SCALE GENOMIC DNA]</scope>
    <source>
        <strain evidence="5">ATCC 700848 / DSM 11109 / ASRB2</strain>
    </source>
</reference>
<organism evidence="4 5">
    <name type="scientific">Desulfobacca acetoxidans (strain ATCC 700848 / DSM 11109 / ASRB2)</name>
    <dbReference type="NCBI Taxonomy" id="880072"/>
    <lineage>
        <taxon>Bacteria</taxon>
        <taxon>Pseudomonadati</taxon>
        <taxon>Thermodesulfobacteriota</taxon>
        <taxon>Desulfobaccia</taxon>
        <taxon>Desulfobaccales</taxon>
        <taxon>Desulfobaccaceae</taxon>
        <taxon>Desulfobacca</taxon>
    </lineage>
</organism>
<evidence type="ECO:0000313" key="4">
    <source>
        <dbReference type="EMBL" id="AEB10165.1"/>
    </source>
</evidence>
<keyword evidence="5" id="KW-1185">Reference proteome</keyword>
<dbReference type="HOGENOM" id="CLU_012817_13_0_7"/>